<gene>
    <name evidence="1" type="ORF">U0C82_03805</name>
</gene>
<evidence type="ECO:0000313" key="1">
    <source>
        <dbReference type="EMBL" id="MDY8108274.1"/>
    </source>
</evidence>
<proteinExistence type="predicted"/>
<evidence type="ECO:0000313" key="2">
    <source>
        <dbReference type="Proteomes" id="UP001294412"/>
    </source>
</evidence>
<dbReference type="EMBL" id="JAXLPB010000001">
    <property type="protein sequence ID" value="MDY8108274.1"/>
    <property type="molecule type" value="Genomic_DNA"/>
</dbReference>
<accession>A0ABU5HYS6</accession>
<keyword evidence="2" id="KW-1185">Reference proteome</keyword>
<protein>
    <submittedName>
        <fullName evidence="1">Uncharacterized protein</fullName>
    </submittedName>
</protein>
<name>A0ABU5HYS6_9HYPH</name>
<sequence length="115" mass="13302">MPHRFDEAVCAVCARYAQGYGYAPKGAKRPIAWVCEDPECIQVARETYEMPNDEFNRIERLAHADAGHALERYCDRIGKTDFREFDQTEFEEAMASVFSEYHEAMKGRLKNEAPF</sequence>
<dbReference type="Proteomes" id="UP001294412">
    <property type="component" value="Unassembled WGS sequence"/>
</dbReference>
<organism evidence="1 2">
    <name type="scientific">Fulvimarina uroteuthidis</name>
    <dbReference type="NCBI Taxonomy" id="3098149"/>
    <lineage>
        <taxon>Bacteria</taxon>
        <taxon>Pseudomonadati</taxon>
        <taxon>Pseudomonadota</taxon>
        <taxon>Alphaproteobacteria</taxon>
        <taxon>Hyphomicrobiales</taxon>
        <taxon>Aurantimonadaceae</taxon>
        <taxon>Fulvimarina</taxon>
    </lineage>
</organism>
<dbReference type="RefSeq" id="WP_322185724.1">
    <property type="nucleotide sequence ID" value="NZ_JAXLPB010000001.1"/>
</dbReference>
<comment type="caution">
    <text evidence="1">The sequence shown here is derived from an EMBL/GenBank/DDBJ whole genome shotgun (WGS) entry which is preliminary data.</text>
</comment>
<reference evidence="1 2" key="1">
    <citation type="submission" date="2023-12" db="EMBL/GenBank/DDBJ databases">
        <title>Description of Novel Strain Fulvimarina sp. 2208YS6-2-32 isolated from Uroteuthis (Photololigo) edulis.</title>
        <authorList>
            <person name="Park J.-S."/>
        </authorList>
    </citation>
    <scope>NUCLEOTIDE SEQUENCE [LARGE SCALE GENOMIC DNA]</scope>
    <source>
        <strain evidence="1 2">2208YS6-2-32</strain>
    </source>
</reference>